<comment type="caution">
    <text evidence="2">The sequence shown here is derived from an EMBL/GenBank/DDBJ whole genome shotgun (WGS) entry which is preliminary data.</text>
</comment>
<dbReference type="Gene3D" id="3.90.1570.10">
    <property type="entry name" value="tt1808, chain A"/>
    <property type="match status" value="1"/>
</dbReference>
<dbReference type="PANTHER" id="PTHR35400">
    <property type="entry name" value="SLR1083 PROTEIN"/>
    <property type="match status" value="1"/>
</dbReference>
<gene>
    <name evidence="2" type="ORF">Val02_33280</name>
</gene>
<dbReference type="CDD" id="cd06260">
    <property type="entry name" value="DUF820-like"/>
    <property type="match status" value="1"/>
</dbReference>
<organism evidence="2 3">
    <name type="scientific">Virgisporangium aliadipatigenens</name>
    <dbReference type="NCBI Taxonomy" id="741659"/>
    <lineage>
        <taxon>Bacteria</taxon>
        <taxon>Bacillati</taxon>
        <taxon>Actinomycetota</taxon>
        <taxon>Actinomycetes</taxon>
        <taxon>Micromonosporales</taxon>
        <taxon>Micromonosporaceae</taxon>
        <taxon>Virgisporangium</taxon>
    </lineage>
</organism>
<dbReference type="SUPFAM" id="SSF52980">
    <property type="entry name" value="Restriction endonuclease-like"/>
    <property type="match status" value="1"/>
</dbReference>
<accession>A0A8J3YL69</accession>
<dbReference type="InterPro" id="IPR011335">
    <property type="entry name" value="Restrct_endonuc-II-like"/>
</dbReference>
<dbReference type="InterPro" id="IPR008538">
    <property type="entry name" value="Uma2"/>
</dbReference>
<dbReference type="Pfam" id="PF05685">
    <property type="entry name" value="Uma2"/>
    <property type="match status" value="1"/>
</dbReference>
<dbReference type="Proteomes" id="UP000619260">
    <property type="component" value="Unassembled WGS sequence"/>
</dbReference>
<name>A0A8J3YL69_9ACTN</name>
<protein>
    <recommendedName>
        <fullName evidence="1">Putative restriction endonuclease domain-containing protein</fullName>
    </recommendedName>
</protein>
<keyword evidence="3" id="KW-1185">Reference proteome</keyword>
<reference evidence="2" key="1">
    <citation type="submission" date="2021-01" db="EMBL/GenBank/DDBJ databases">
        <title>Whole genome shotgun sequence of Virgisporangium aliadipatigenens NBRC 105644.</title>
        <authorList>
            <person name="Komaki H."/>
            <person name="Tamura T."/>
        </authorList>
    </citation>
    <scope>NUCLEOTIDE SEQUENCE</scope>
    <source>
        <strain evidence="2">NBRC 105644</strain>
    </source>
</reference>
<dbReference type="RefSeq" id="WP_203899964.1">
    <property type="nucleotide sequence ID" value="NZ_BOPF01000010.1"/>
</dbReference>
<feature type="domain" description="Putative restriction endonuclease" evidence="1">
    <location>
        <begin position="17"/>
        <end position="176"/>
    </location>
</feature>
<evidence type="ECO:0000259" key="1">
    <source>
        <dbReference type="Pfam" id="PF05685"/>
    </source>
</evidence>
<proteinExistence type="predicted"/>
<dbReference type="PANTHER" id="PTHR35400:SF3">
    <property type="entry name" value="SLL1072 PROTEIN"/>
    <property type="match status" value="1"/>
</dbReference>
<dbReference type="EMBL" id="BOPF01000010">
    <property type="protein sequence ID" value="GIJ46442.1"/>
    <property type="molecule type" value="Genomic_DNA"/>
</dbReference>
<dbReference type="AlphaFoldDB" id="A0A8J3YL69"/>
<sequence>MTAALDDAHLGPWTEAEYFALGETQNRFELIDGSLLLSPAPTKPHQEISSLLWMAMRPGARAAGLRTYEAINVRLQTGRIVIPDIVVADTDPLGLVAEASEVRLVTEVVSTNGADDRLIKVQLYAKAGIPWYLLADPVLPDYDSITLRLLRLDGEHYVEHAAAKSGETLEFDDPFPCRIVVSDLLDFD</sequence>
<dbReference type="InterPro" id="IPR012296">
    <property type="entry name" value="Nuclease_put_TT1808"/>
</dbReference>
<evidence type="ECO:0000313" key="3">
    <source>
        <dbReference type="Proteomes" id="UP000619260"/>
    </source>
</evidence>
<evidence type="ECO:0000313" key="2">
    <source>
        <dbReference type="EMBL" id="GIJ46442.1"/>
    </source>
</evidence>